<dbReference type="GO" id="GO:0003824">
    <property type="term" value="F:catalytic activity"/>
    <property type="evidence" value="ECO:0007669"/>
    <property type="project" value="InterPro"/>
</dbReference>
<comment type="caution">
    <text evidence="2">The sequence shown here is derived from an EMBL/GenBank/DDBJ whole genome shotgun (WGS) entry which is preliminary data.</text>
</comment>
<sequence>MIGAEAMTPEPPCQEPDARRPALGVLTWNVQHASAARGARQADWISERSDTDVVVLTEVAAGASGQNMAEALVARGYRVHLTDSGGKDYRILLATRLGDLQVTSLDATYLPHRAAGVIVSHPAGRQFGFVGLYVPSRGPRARRNVDKRAFQTAVTALLPRLEAAFPPDVPVIVAGDLNVVEPGHRPHHAVFGRWEYEFYRGFADAGFTDVYRLHHPERTEHSWIGRSGAGYRFDHMFCTTVQDLTVSGCRYVHHPRSLGLSDHSALSADLVWAAPTA</sequence>
<dbReference type="InterPro" id="IPR036691">
    <property type="entry name" value="Endo/exonu/phosph_ase_sf"/>
</dbReference>
<keyword evidence="3" id="KW-1185">Reference proteome</keyword>
<dbReference type="EMBL" id="BOMV01000099">
    <property type="protein sequence ID" value="GIF01128.1"/>
    <property type="molecule type" value="Genomic_DNA"/>
</dbReference>
<evidence type="ECO:0000313" key="2">
    <source>
        <dbReference type="EMBL" id="GIF01128.1"/>
    </source>
</evidence>
<name>A0A919K9E6_9ACTN</name>
<evidence type="ECO:0000259" key="1">
    <source>
        <dbReference type="Pfam" id="PF03372"/>
    </source>
</evidence>
<dbReference type="SUPFAM" id="SSF56219">
    <property type="entry name" value="DNase I-like"/>
    <property type="match status" value="1"/>
</dbReference>
<feature type="domain" description="Endonuclease/exonuclease/phosphatase" evidence="1">
    <location>
        <begin position="26"/>
        <end position="263"/>
    </location>
</feature>
<protein>
    <recommendedName>
        <fullName evidence="1">Endonuclease/exonuclease/phosphatase domain-containing protein</fullName>
    </recommendedName>
</protein>
<dbReference type="InterPro" id="IPR005135">
    <property type="entry name" value="Endo/exonuclease/phosphatase"/>
</dbReference>
<dbReference type="Pfam" id="PF03372">
    <property type="entry name" value="Exo_endo_phos"/>
    <property type="match status" value="1"/>
</dbReference>
<gene>
    <name evidence="2" type="ORF">Ari01nite_85920</name>
</gene>
<dbReference type="Proteomes" id="UP000636960">
    <property type="component" value="Unassembled WGS sequence"/>
</dbReference>
<evidence type="ECO:0000313" key="3">
    <source>
        <dbReference type="Proteomes" id="UP000636960"/>
    </source>
</evidence>
<dbReference type="Gene3D" id="3.60.10.10">
    <property type="entry name" value="Endonuclease/exonuclease/phosphatase"/>
    <property type="match status" value="1"/>
</dbReference>
<accession>A0A919K9E6</accession>
<dbReference type="AlphaFoldDB" id="A0A919K9E6"/>
<organism evidence="2 3">
    <name type="scientific">Paractinoplanes rishiriensis</name>
    <dbReference type="NCBI Taxonomy" id="1050105"/>
    <lineage>
        <taxon>Bacteria</taxon>
        <taxon>Bacillati</taxon>
        <taxon>Actinomycetota</taxon>
        <taxon>Actinomycetes</taxon>
        <taxon>Micromonosporales</taxon>
        <taxon>Micromonosporaceae</taxon>
        <taxon>Paractinoplanes</taxon>
    </lineage>
</organism>
<reference evidence="2" key="1">
    <citation type="submission" date="2021-01" db="EMBL/GenBank/DDBJ databases">
        <title>Whole genome shotgun sequence of Actinoplanes rishiriensis NBRC 108556.</title>
        <authorList>
            <person name="Komaki H."/>
            <person name="Tamura T."/>
        </authorList>
    </citation>
    <scope>NUCLEOTIDE SEQUENCE</scope>
    <source>
        <strain evidence="2">NBRC 108556</strain>
    </source>
</reference>
<dbReference type="RefSeq" id="WP_203789629.1">
    <property type="nucleotide sequence ID" value="NZ_BOMV01000099.1"/>
</dbReference>
<proteinExistence type="predicted"/>